<reference evidence="5" key="3">
    <citation type="submission" date="2018-01" db="EMBL/GenBank/DDBJ databases">
        <authorList>
            <person name="Gaut B.S."/>
            <person name="Morton B.R."/>
            <person name="Clegg M.T."/>
            <person name="Duvall M.R."/>
        </authorList>
    </citation>
    <scope>NUCLEOTIDE SEQUENCE</scope>
    <source>
        <strain evidence="5">ATCC BAA-2683</strain>
    </source>
</reference>
<dbReference type="Pfam" id="PF00440">
    <property type="entry name" value="TetR_N"/>
    <property type="match status" value="1"/>
</dbReference>
<dbReference type="EMBL" id="MLQM01000178">
    <property type="protein sequence ID" value="OHU96429.1"/>
    <property type="molecule type" value="Genomic_DNA"/>
</dbReference>
<protein>
    <submittedName>
        <fullName evidence="5">HTH-type transcriptional regulator EthR</fullName>
    </submittedName>
    <submittedName>
        <fullName evidence="4">TetR family transcriptional regulator</fullName>
    </submittedName>
</protein>
<dbReference type="InterPro" id="IPR050109">
    <property type="entry name" value="HTH-type_TetR-like_transc_reg"/>
</dbReference>
<dbReference type="InterPro" id="IPR049397">
    <property type="entry name" value="EthR_C"/>
</dbReference>
<evidence type="ECO:0000259" key="3">
    <source>
        <dbReference type="PROSITE" id="PS50977"/>
    </source>
</evidence>
<dbReference type="EMBL" id="PPEA01000305">
    <property type="protein sequence ID" value="PQM47626.1"/>
    <property type="molecule type" value="Genomic_DNA"/>
</dbReference>
<dbReference type="InterPro" id="IPR009057">
    <property type="entry name" value="Homeodomain-like_sf"/>
</dbReference>
<gene>
    <name evidence="5" type="primary">ethR_3</name>
    <name evidence="4" type="ORF">BKN37_22710</name>
    <name evidence="5" type="ORF">C1Y40_02158</name>
</gene>
<dbReference type="GO" id="GO:0000976">
    <property type="term" value="F:transcription cis-regulatory region binding"/>
    <property type="evidence" value="ECO:0007669"/>
    <property type="project" value="TreeGrafter"/>
</dbReference>
<proteinExistence type="predicted"/>
<sequence length="203" mass="22310">MRSVTDRRPPQPGDARRDAILDALDRCLQETSFDAVSLAAVARQAGVSRSAFYFYFENKAAAVAALMERMYDDTFFVNDVFTLGADSPRARVRTMLDGLFDTWERHQHLFAAMLAARGHSPAVRQLWDNARESFVDSVAGMIRAERAAGAAPDGLDATVLASVLLEFNDRMLERLTTGGALTRQQLMDGAAAIWLSSVYGLTS</sequence>
<feature type="DNA-binding region" description="H-T-H motif" evidence="2">
    <location>
        <begin position="37"/>
        <end position="56"/>
    </location>
</feature>
<reference evidence="5 7" key="2">
    <citation type="journal article" date="2017" name="Int. J. Syst. Evol. Microbiol.">
        <title>Mycobacterium talmoniae sp. nov., a slowly growing mycobacterium isolated from human respiratory samples.</title>
        <authorList>
            <person name="Davidson R.M."/>
            <person name="DeGroote M.A."/>
            <person name="Marola J.L."/>
            <person name="Buss S."/>
            <person name="Jones V."/>
            <person name="McNeil M.R."/>
            <person name="Freifeld A.G."/>
            <person name="Elaine Epperson L."/>
            <person name="Hasan N.A."/>
            <person name="Jackson M."/>
            <person name="Iwen P.C."/>
            <person name="Salfinger M."/>
            <person name="Strong M."/>
        </authorList>
    </citation>
    <scope>NUCLEOTIDE SEQUENCE [LARGE SCALE GENOMIC DNA]</scope>
    <source>
        <strain evidence="5 7">ATCC BAA-2683</strain>
    </source>
</reference>
<dbReference type="SUPFAM" id="SSF46689">
    <property type="entry name" value="Homeodomain-like"/>
    <property type="match status" value="1"/>
</dbReference>
<evidence type="ECO:0000313" key="4">
    <source>
        <dbReference type="EMBL" id="OHU96429.1"/>
    </source>
</evidence>
<dbReference type="Proteomes" id="UP000238296">
    <property type="component" value="Unassembled WGS sequence"/>
</dbReference>
<dbReference type="GO" id="GO:0003700">
    <property type="term" value="F:DNA-binding transcription factor activity"/>
    <property type="evidence" value="ECO:0007669"/>
    <property type="project" value="TreeGrafter"/>
</dbReference>
<dbReference type="RefSeq" id="WP_071029202.1">
    <property type="nucleotide sequence ID" value="NZ_MLQM01000178.1"/>
</dbReference>
<feature type="domain" description="HTH tetR-type" evidence="3">
    <location>
        <begin position="14"/>
        <end position="74"/>
    </location>
</feature>
<comment type="caution">
    <text evidence="4">The sequence shown here is derived from an EMBL/GenBank/DDBJ whole genome shotgun (WGS) entry which is preliminary data.</text>
</comment>
<evidence type="ECO:0000256" key="2">
    <source>
        <dbReference type="PROSITE-ProRule" id="PRU00335"/>
    </source>
</evidence>
<dbReference type="Pfam" id="PF21313">
    <property type="entry name" value="EthR_C"/>
    <property type="match status" value="1"/>
</dbReference>
<dbReference type="SUPFAM" id="SSF48498">
    <property type="entry name" value="Tetracyclin repressor-like, C-terminal domain"/>
    <property type="match status" value="1"/>
</dbReference>
<evidence type="ECO:0000313" key="7">
    <source>
        <dbReference type="Proteomes" id="UP000238296"/>
    </source>
</evidence>
<dbReference type="InterPro" id="IPR036271">
    <property type="entry name" value="Tet_transcr_reg_TetR-rel_C_sf"/>
</dbReference>
<organism evidence="4 6">
    <name type="scientific">Mycobacterium talmoniae</name>
    <dbReference type="NCBI Taxonomy" id="1858794"/>
    <lineage>
        <taxon>Bacteria</taxon>
        <taxon>Bacillati</taxon>
        <taxon>Actinomycetota</taxon>
        <taxon>Actinomycetes</taxon>
        <taxon>Mycobacteriales</taxon>
        <taxon>Mycobacteriaceae</taxon>
        <taxon>Mycobacterium</taxon>
    </lineage>
</organism>
<dbReference type="PROSITE" id="PS50977">
    <property type="entry name" value="HTH_TETR_2"/>
    <property type="match status" value="1"/>
</dbReference>
<dbReference type="PRINTS" id="PR00455">
    <property type="entry name" value="HTHTETR"/>
</dbReference>
<name>A0A1S1NDK8_9MYCO</name>
<reference evidence="4 6" key="1">
    <citation type="submission" date="2016-10" db="EMBL/GenBank/DDBJ databases">
        <title>Genome sequence of Mycobacterium talmonii.</title>
        <authorList>
            <person name="Greninger A.L."/>
            <person name="Elliott B."/>
            <person name="Vasireddy S."/>
            <person name="Vasireddy R."/>
        </authorList>
    </citation>
    <scope>NUCLEOTIDE SEQUENCE [LARGE SCALE GENOMIC DNA]</scope>
    <source>
        <strain evidence="4">MO-5499</strain>
        <strain evidence="6">NE-TNMC-100812</strain>
    </source>
</reference>
<dbReference type="AlphaFoldDB" id="A0A1S1NDK8"/>
<accession>A0A1S1NDK8</accession>
<keyword evidence="1 2" id="KW-0238">DNA-binding</keyword>
<evidence type="ECO:0000313" key="5">
    <source>
        <dbReference type="EMBL" id="PQM47626.1"/>
    </source>
</evidence>
<evidence type="ECO:0000313" key="6">
    <source>
        <dbReference type="Proteomes" id="UP000179734"/>
    </source>
</evidence>
<dbReference type="Gene3D" id="1.10.10.60">
    <property type="entry name" value="Homeodomain-like"/>
    <property type="match status" value="1"/>
</dbReference>
<dbReference type="PANTHER" id="PTHR30055:SF184">
    <property type="entry name" value="HTH-TYPE TRANSCRIPTIONAL REGULATOR ETHR"/>
    <property type="match status" value="1"/>
</dbReference>
<dbReference type="PANTHER" id="PTHR30055">
    <property type="entry name" value="HTH-TYPE TRANSCRIPTIONAL REGULATOR RUTR"/>
    <property type="match status" value="1"/>
</dbReference>
<dbReference type="InterPro" id="IPR001647">
    <property type="entry name" value="HTH_TetR"/>
</dbReference>
<evidence type="ECO:0000256" key="1">
    <source>
        <dbReference type="ARBA" id="ARBA00023125"/>
    </source>
</evidence>
<keyword evidence="6" id="KW-1185">Reference proteome</keyword>
<dbReference type="Gene3D" id="1.10.357.10">
    <property type="entry name" value="Tetracycline Repressor, domain 2"/>
    <property type="match status" value="1"/>
</dbReference>
<dbReference type="Proteomes" id="UP000179734">
    <property type="component" value="Unassembled WGS sequence"/>
</dbReference>